<reference evidence="6 7" key="1">
    <citation type="submission" date="2017-08" db="EMBL/GenBank/DDBJ databases">
        <authorList>
            <person name="de Groot N.N."/>
        </authorList>
    </citation>
    <scope>NUCLEOTIDE SEQUENCE [LARGE SCALE GENOMIC DNA]</scope>
    <source>
        <strain evidence="6 7">USBA 78</strain>
    </source>
</reference>
<gene>
    <name evidence="6" type="ORF">SAMN05428964_1011404</name>
</gene>
<protein>
    <submittedName>
        <fullName evidence="6">Beta-hydroxylase</fullName>
    </submittedName>
</protein>
<dbReference type="PANTHER" id="PTHR46332">
    <property type="entry name" value="ASPARTATE BETA-HYDROXYLASE DOMAIN-CONTAINING PROTEIN 2"/>
    <property type="match status" value="1"/>
</dbReference>
<comment type="similarity">
    <text evidence="1">Belongs to the aspartyl/asparaginyl beta-hydroxylase family.</text>
</comment>
<evidence type="ECO:0000313" key="6">
    <source>
        <dbReference type="EMBL" id="SOB95151.1"/>
    </source>
</evidence>
<dbReference type="Gene3D" id="2.60.120.330">
    <property type="entry name" value="B-lactam Antibiotic, Isopenicillin N Synthase, Chain"/>
    <property type="match status" value="1"/>
</dbReference>
<dbReference type="RefSeq" id="WP_082832841.1">
    <property type="nucleotide sequence ID" value="NZ_JPWD01000005.1"/>
</dbReference>
<proteinExistence type="inferred from homology"/>
<name>A0A285RM11_9PROT</name>
<dbReference type="GO" id="GO:0051213">
    <property type="term" value="F:dioxygenase activity"/>
    <property type="evidence" value="ECO:0007669"/>
    <property type="project" value="UniProtKB-KW"/>
</dbReference>
<sequence>MHNYDTSIPHAAGQEPEHRFGTDGIRPMDRPSRITRFFMGIVSRAERLNRKYAKFGNPAVYDNATFPWAAEIEKEWPAIREELDQILRRKDELPSFHDISTDVKEISSDADWKTFFLLGFGLKSAQNIRACPETWRIMNKIPGLTTVMFSIFEPGKHLPPHRGPYNGVLRMHLGLIVPDQPDKLGIRVGNRTCHWEEGKVLIFDDSYEHEAWNHTDQTRVVLFVDFVKPMKFPARLVNWCLMNLAIFTPFIKEGLDNHNKWEKKFYAEAEKMRNQTDN</sequence>
<evidence type="ECO:0000259" key="5">
    <source>
        <dbReference type="Pfam" id="PF05118"/>
    </source>
</evidence>
<organism evidence="6 7">
    <name type="scientific">Thalassospira xiamenensis</name>
    <dbReference type="NCBI Taxonomy" id="220697"/>
    <lineage>
        <taxon>Bacteria</taxon>
        <taxon>Pseudomonadati</taxon>
        <taxon>Pseudomonadota</taxon>
        <taxon>Alphaproteobacteria</taxon>
        <taxon>Rhodospirillales</taxon>
        <taxon>Thalassospiraceae</taxon>
        <taxon>Thalassospira</taxon>
    </lineage>
</organism>
<dbReference type="Pfam" id="PF05118">
    <property type="entry name" value="Asp_Arg_Hydrox"/>
    <property type="match status" value="1"/>
</dbReference>
<evidence type="ECO:0000313" key="7">
    <source>
        <dbReference type="Proteomes" id="UP000219068"/>
    </source>
</evidence>
<dbReference type="SUPFAM" id="SSF51197">
    <property type="entry name" value="Clavaminate synthase-like"/>
    <property type="match status" value="1"/>
</dbReference>
<dbReference type="GO" id="GO:0016020">
    <property type="term" value="C:membrane"/>
    <property type="evidence" value="ECO:0007669"/>
    <property type="project" value="TreeGrafter"/>
</dbReference>
<keyword evidence="3" id="KW-0560">Oxidoreductase</keyword>
<dbReference type="InterPro" id="IPR007803">
    <property type="entry name" value="Asp/Arg/Pro-Hydrxlase"/>
</dbReference>
<dbReference type="AlphaFoldDB" id="A0A285RM11"/>
<evidence type="ECO:0000256" key="3">
    <source>
        <dbReference type="ARBA" id="ARBA00023002"/>
    </source>
</evidence>
<evidence type="ECO:0000256" key="2">
    <source>
        <dbReference type="ARBA" id="ARBA00022964"/>
    </source>
</evidence>
<accession>A0A285RM11</accession>
<dbReference type="Proteomes" id="UP000219068">
    <property type="component" value="Unassembled WGS sequence"/>
</dbReference>
<feature type="domain" description="Aspartyl/asparaginy/proline hydroxylase" evidence="5">
    <location>
        <begin position="73"/>
        <end position="229"/>
    </location>
</feature>
<feature type="compositionally biased region" description="Basic and acidic residues" evidence="4">
    <location>
        <begin position="15"/>
        <end position="26"/>
    </location>
</feature>
<feature type="region of interest" description="Disordered" evidence="4">
    <location>
        <begin position="1"/>
        <end position="26"/>
    </location>
</feature>
<dbReference type="PANTHER" id="PTHR46332:SF5">
    <property type="entry name" value="ASPARTATE BETA-HYDROXYLASE DOMAIN CONTAINING 2"/>
    <property type="match status" value="1"/>
</dbReference>
<dbReference type="InterPro" id="IPR051821">
    <property type="entry name" value="Asp/Asn_beta-hydroxylase"/>
</dbReference>
<evidence type="ECO:0000256" key="1">
    <source>
        <dbReference type="ARBA" id="ARBA00007730"/>
    </source>
</evidence>
<dbReference type="InterPro" id="IPR027443">
    <property type="entry name" value="IPNS-like_sf"/>
</dbReference>
<keyword evidence="2" id="KW-0223">Dioxygenase</keyword>
<dbReference type="EMBL" id="OBMM01000001">
    <property type="protein sequence ID" value="SOB95151.1"/>
    <property type="molecule type" value="Genomic_DNA"/>
</dbReference>
<evidence type="ECO:0000256" key="4">
    <source>
        <dbReference type="SAM" id="MobiDB-lite"/>
    </source>
</evidence>